<evidence type="ECO:0000256" key="3">
    <source>
        <dbReference type="ARBA" id="ARBA00023163"/>
    </source>
</evidence>
<gene>
    <name evidence="6" type="ORF">HCN56_17420</name>
</gene>
<dbReference type="Proteomes" id="UP000578686">
    <property type="component" value="Unassembled WGS sequence"/>
</dbReference>
<dbReference type="Pfam" id="PF00440">
    <property type="entry name" value="TetR_N"/>
    <property type="match status" value="1"/>
</dbReference>
<dbReference type="GO" id="GO:0003700">
    <property type="term" value="F:DNA-binding transcription factor activity"/>
    <property type="evidence" value="ECO:0007669"/>
    <property type="project" value="TreeGrafter"/>
</dbReference>
<evidence type="ECO:0000259" key="5">
    <source>
        <dbReference type="PROSITE" id="PS50977"/>
    </source>
</evidence>
<evidence type="ECO:0000256" key="4">
    <source>
        <dbReference type="PROSITE-ProRule" id="PRU00335"/>
    </source>
</evidence>
<dbReference type="Gene3D" id="1.10.10.60">
    <property type="entry name" value="Homeodomain-like"/>
    <property type="match status" value="1"/>
</dbReference>
<dbReference type="PANTHER" id="PTHR30055">
    <property type="entry name" value="HTH-TYPE TRANSCRIPTIONAL REGULATOR RUTR"/>
    <property type="match status" value="1"/>
</dbReference>
<dbReference type="Gene3D" id="1.10.357.10">
    <property type="entry name" value="Tetracycline Repressor, domain 2"/>
    <property type="match status" value="1"/>
</dbReference>
<evidence type="ECO:0000256" key="2">
    <source>
        <dbReference type="ARBA" id="ARBA00023125"/>
    </source>
</evidence>
<feature type="DNA-binding region" description="H-T-H motif" evidence="4">
    <location>
        <begin position="36"/>
        <end position="55"/>
    </location>
</feature>
<keyword evidence="7" id="KW-1185">Reference proteome</keyword>
<sequence length="195" mass="21199">MAETPSLRERTRRAVRAEIAAAAMRLFTEHGFDATTVDQIAAAAGISRRSFFHYFGSKEDLVMGDTAAIGESVRAALEARPADESAWTAIREAFLGLRSTHGSVKEQLVLARLYHDAPTLRARHLEKHLRWQELLAPDIQRRLGLPATEAPDPRARAFVAAALACLDAAVDAWAESGGAADPVQLFDEATALLRA</sequence>
<dbReference type="AlphaFoldDB" id="A0A7X6D389"/>
<dbReference type="InterPro" id="IPR041347">
    <property type="entry name" value="MftR_C"/>
</dbReference>
<dbReference type="GO" id="GO:0000976">
    <property type="term" value="F:transcription cis-regulatory region binding"/>
    <property type="evidence" value="ECO:0007669"/>
    <property type="project" value="TreeGrafter"/>
</dbReference>
<keyword evidence="1" id="KW-0805">Transcription regulation</keyword>
<dbReference type="InterPro" id="IPR009057">
    <property type="entry name" value="Homeodomain-like_sf"/>
</dbReference>
<dbReference type="SUPFAM" id="SSF46689">
    <property type="entry name" value="Homeodomain-like"/>
    <property type="match status" value="1"/>
</dbReference>
<keyword evidence="2 4" id="KW-0238">DNA-binding</keyword>
<feature type="domain" description="HTH tetR-type" evidence="5">
    <location>
        <begin position="13"/>
        <end position="73"/>
    </location>
</feature>
<dbReference type="InterPro" id="IPR001647">
    <property type="entry name" value="HTH_TetR"/>
</dbReference>
<evidence type="ECO:0000256" key="1">
    <source>
        <dbReference type="ARBA" id="ARBA00023015"/>
    </source>
</evidence>
<dbReference type="Pfam" id="PF17754">
    <property type="entry name" value="TetR_C_14"/>
    <property type="match status" value="1"/>
</dbReference>
<dbReference type="PRINTS" id="PR00455">
    <property type="entry name" value="HTHTETR"/>
</dbReference>
<comment type="caution">
    <text evidence="6">The sequence shown here is derived from an EMBL/GenBank/DDBJ whole genome shotgun (WGS) entry which is preliminary data.</text>
</comment>
<dbReference type="RefSeq" id="WP_167972203.1">
    <property type="nucleotide sequence ID" value="NZ_BHZG01000266.1"/>
</dbReference>
<dbReference type="PROSITE" id="PS50977">
    <property type="entry name" value="HTH_TETR_2"/>
    <property type="match status" value="1"/>
</dbReference>
<reference evidence="6 7" key="1">
    <citation type="submission" date="2020-03" db="EMBL/GenBank/DDBJ databases">
        <title>Draft genome of Streptomyces sp. ventii, isolated from the Axial Seamount in the Pacific Ocean, and resequencing of the two type strains Streptomyces lonarensis strain NCL 716 and Streptomyces bohaiensis strain 11A07.</title>
        <authorList>
            <person name="Loughran R.M."/>
            <person name="Pfannmuller K.M."/>
            <person name="Wasson B.J."/>
            <person name="Deadmond M.C."/>
            <person name="Paddock B.E."/>
            <person name="Koyack M.J."/>
            <person name="Gallegos D.A."/>
            <person name="Mitchell E.A."/>
            <person name="Ushijima B."/>
            <person name="Saw J.H."/>
            <person name="Mcphail K.L."/>
            <person name="Videau P."/>
        </authorList>
    </citation>
    <scope>NUCLEOTIDE SEQUENCE [LARGE SCALE GENOMIC DNA]</scope>
    <source>
        <strain evidence="6 7">NCL716</strain>
    </source>
</reference>
<dbReference type="PROSITE" id="PS01081">
    <property type="entry name" value="HTH_TETR_1"/>
    <property type="match status" value="1"/>
</dbReference>
<dbReference type="InterPro" id="IPR023772">
    <property type="entry name" value="DNA-bd_HTH_TetR-type_CS"/>
</dbReference>
<evidence type="ECO:0000313" key="6">
    <source>
        <dbReference type="EMBL" id="NJQ07317.1"/>
    </source>
</evidence>
<keyword evidence="3" id="KW-0804">Transcription</keyword>
<name>A0A7X6D389_9ACTN</name>
<accession>A0A7X6D389</accession>
<proteinExistence type="predicted"/>
<organism evidence="6 7">
    <name type="scientific">Streptomyces lonarensis</name>
    <dbReference type="NCBI Taxonomy" id="700599"/>
    <lineage>
        <taxon>Bacteria</taxon>
        <taxon>Bacillati</taxon>
        <taxon>Actinomycetota</taxon>
        <taxon>Actinomycetes</taxon>
        <taxon>Kitasatosporales</taxon>
        <taxon>Streptomycetaceae</taxon>
        <taxon>Streptomyces</taxon>
    </lineage>
</organism>
<dbReference type="GO" id="GO:0045892">
    <property type="term" value="P:negative regulation of DNA-templated transcription"/>
    <property type="evidence" value="ECO:0007669"/>
    <property type="project" value="UniProtKB-ARBA"/>
</dbReference>
<evidence type="ECO:0000313" key="7">
    <source>
        <dbReference type="Proteomes" id="UP000578686"/>
    </source>
</evidence>
<dbReference type="EMBL" id="JAAVJD010000148">
    <property type="protein sequence ID" value="NJQ07317.1"/>
    <property type="molecule type" value="Genomic_DNA"/>
</dbReference>
<dbReference type="InterPro" id="IPR050109">
    <property type="entry name" value="HTH-type_TetR-like_transc_reg"/>
</dbReference>
<dbReference type="FunFam" id="1.10.10.60:FF:000141">
    <property type="entry name" value="TetR family transcriptional regulator"/>
    <property type="match status" value="1"/>
</dbReference>
<protein>
    <submittedName>
        <fullName evidence="6">TetR family transcriptional regulator</fullName>
    </submittedName>
</protein>
<dbReference type="PANTHER" id="PTHR30055:SF238">
    <property type="entry name" value="MYCOFACTOCIN BIOSYNTHESIS TRANSCRIPTIONAL REGULATOR MFTR-RELATED"/>
    <property type="match status" value="1"/>
</dbReference>